<dbReference type="GO" id="GO:0034722">
    <property type="term" value="F:gamma-glutamyl-peptidase activity"/>
    <property type="evidence" value="ECO:0007669"/>
    <property type="project" value="UniProtKB-UniRule"/>
</dbReference>
<dbReference type="AlphaFoldDB" id="A0A7R9B0E5"/>
<dbReference type="InterPro" id="IPR015527">
    <property type="entry name" value="Pept_C26_g-glut_hydrolase"/>
</dbReference>
<evidence type="ECO:0000256" key="2">
    <source>
        <dbReference type="ARBA" id="ARBA00011083"/>
    </source>
</evidence>
<keyword evidence="4" id="KW-0964">Secreted</keyword>
<dbReference type="Gene3D" id="3.40.50.880">
    <property type="match status" value="2"/>
</dbReference>
<accession>A0A7R9B0E5</accession>
<dbReference type="EC" id="3.4.19.9" evidence="3 8"/>
<protein>
    <recommendedName>
        <fullName evidence="3 8">folate gamma-glutamyl hydrolase</fullName>
        <ecNumber evidence="3 8">3.4.19.9</ecNumber>
    </recommendedName>
</protein>
<feature type="active site" description="Nucleophile" evidence="7 8">
    <location>
        <position position="114"/>
    </location>
</feature>
<dbReference type="InterPro" id="IPR011697">
    <property type="entry name" value="Peptidase_C26"/>
</dbReference>
<evidence type="ECO:0000256" key="7">
    <source>
        <dbReference type="PIRSR" id="PIRSR615527-1"/>
    </source>
</evidence>
<feature type="region of interest" description="Disordered" evidence="9">
    <location>
        <begin position="334"/>
        <end position="362"/>
    </location>
</feature>
<evidence type="ECO:0000256" key="4">
    <source>
        <dbReference type="ARBA" id="ARBA00022525"/>
    </source>
</evidence>
<dbReference type="GO" id="GO:0005576">
    <property type="term" value="C:extracellular region"/>
    <property type="evidence" value="ECO:0007669"/>
    <property type="project" value="UniProtKB-SubCell"/>
</dbReference>
<comment type="similarity">
    <text evidence="2">Belongs to the peptidase C26 family.</text>
</comment>
<organism evidence="10">
    <name type="scientific">Timema shepardi</name>
    <name type="common">Walking stick</name>
    <dbReference type="NCBI Taxonomy" id="629360"/>
    <lineage>
        <taxon>Eukaryota</taxon>
        <taxon>Metazoa</taxon>
        <taxon>Ecdysozoa</taxon>
        <taxon>Arthropoda</taxon>
        <taxon>Hexapoda</taxon>
        <taxon>Insecta</taxon>
        <taxon>Pterygota</taxon>
        <taxon>Neoptera</taxon>
        <taxon>Polyneoptera</taxon>
        <taxon>Phasmatodea</taxon>
        <taxon>Timematodea</taxon>
        <taxon>Timematoidea</taxon>
        <taxon>Timematidae</taxon>
        <taxon>Timema</taxon>
    </lineage>
</organism>
<dbReference type="PANTHER" id="PTHR11315:SF0">
    <property type="entry name" value="FOLATE GAMMA-GLUTAMYL HYDROLASE"/>
    <property type="match status" value="1"/>
</dbReference>
<dbReference type="InterPro" id="IPR029062">
    <property type="entry name" value="Class_I_gatase-like"/>
</dbReference>
<evidence type="ECO:0000256" key="6">
    <source>
        <dbReference type="ARBA" id="ARBA00022801"/>
    </source>
</evidence>
<dbReference type="GO" id="GO:0005773">
    <property type="term" value="C:vacuole"/>
    <property type="evidence" value="ECO:0007669"/>
    <property type="project" value="TreeGrafter"/>
</dbReference>
<reference evidence="10" key="1">
    <citation type="submission" date="2020-11" db="EMBL/GenBank/DDBJ databases">
        <authorList>
            <person name="Tran Van P."/>
        </authorList>
    </citation>
    <scope>NUCLEOTIDE SEQUENCE</scope>
</reference>
<keyword evidence="5" id="KW-0732">Signal</keyword>
<sequence>MLAYPRIVPGVLVLELSKAMRKELGEDSNRYQSHLPASYVKFVEGSGGRVVPIMIGRKKKYYKNLMKSLNGVLFPGGAVNFEDADGYAAAGANLLDLATEANQNGDYFPVWGTCLGFQLLTYLAAGRREHRADCYSTQQTLPLEFRTGILQSTEHLYGVLTATPPSRHFLWSSEQNRYTGVHKAPIRYSNRYSTQQTLPLEFRTGILQSIEHLLDFRDSKMFRNAPDHVIEILKTKDVNANFHSYCVTEKNMTKMGLIPDWRILATNHDLNGLEFVSVIESRDFPYYGVIAHPEKNPYEFNPTRNYPHSAGAVVVAQFFANFFVDEALKRGNPSYTTSSRSIPEPGASSSRPTSSGNNFPESCRIQEQKNSSGVHFAPSYFMASARSRSIWTEPWSFACKDIANFRG</sequence>
<feature type="compositionally biased region" description="Polar residues" evidence="9">
    <location>
        <begin position="334"/>
        <end position="360"/>
    </location>
</feature>
<dbReference type="EMBL" id="OC003330">
    <property type="protein sequence ID" value="CAD7263147.1"/>
    <property type="molecule type" value="Genomic_DNA"/>
</dbReference>
<comment type="catalytic activity">
    <reaction evidence="8">
        <text>(6S)-5,6,7,8-tetrahydrofolyl-(gamma-L-Glu)(n) + (n-1) H2O = (6S)-5,6,7,8-tetrahydrofolate + (n-1) L-glutamate</text>
        <dbReference type="Rhea" id="RHEA:56784"/>
        <dbReference type="Rhea" id="RHEA-COMP:14738"/>
        <dbReference type="ChEBI" id="CHEBI:15377"/>
        <dbReference type="ChEBI" id="CHEBI:29985"/>
        <dbReference type="ChEBI" id="CHEBI:57453"/>
        <dbReference type="ChEBI" id="CHEBI:141005"/>
        <dbReference type="EC" id="3.4.19.9"/>
    </reaction>
</comment>
<feature type="active site" evidence="8">
    <location>
        <position position="292"/>
    </location>
</feature>
<dbReference type="PROSITE" id="PS51275">
    <property type="entry name" value="PEPTIDASE_C26_GGH"/>
    <property type="match status" value="1"/>
</dbReference>
<evidence type="ECO:0000256" key="9">
    <source>
        <dbReference type="SAM" id="MobiDB-lite"/>
    </source>
</evidence>
<dbReference type="SUPFAM" id="SSF52317">
    <property type="entry name" value="Class I glutamine amidotransferase-like"/>
    <property type="match status" value="1"/>
</dbReference>
<name>A0A7R9B0E5_TIMSH</name>
<dbReference type="Pfam" id="PF07722">
    <property type="entry name" value="Peptidase_C26"/>
    <property type="match status" value="1"/>
</dbReference>
<evidence type="ECO:0000256" key="8">
    <source>
        <dbReference type="PROSITE-ProRule" id="PRU00607"/>
    </source>
</evidence>
<evidence type="ECO:0000256" key="5">
    <source>
        <dbReference type="ARBA" id="ARBA00022729"/>
    </source>
</evidence>
<evidence type="ECO:0000256" key="1">
    <source>
        <dbReference type="ARBA" id="ARBA00004239"/>
    </source>
</evidence>
<evidence type="ECO:0000313" key="10">
    <source>
        <dbReference type="EMBL" id="CAD7263147.1"/>
    </source>
</evidence>
<comment type="subcellular location">
    <subcellularLocation>
        <location evidence="1">Secreted</location>
        <location evidence="1">Extracellular space</location>
    </subcellularLocation>
</comment>
<feature type="active site" description="Proton donor" evidence="7">
    <location>
        <position position="292"/>
    </location>
</feature>
<evidence type="ECO:0000256" key="3">
    <source>
        <dbReference type="ARBA" id="ARBA00012886"/>
    </source>
</evidence>
<proteinExistence type="inferred from homology"/>
<dbReference type="GO" id="GO:0046900">
    <property type="term" value="P:tetrahydrofolylpolyglutamate metabolic process"/>
    <property type="evidence" value="ECO:0007669"/>
    <property type="project" value="TreeGrafter"/>
</dbReference>
<dbReference type="PANTHER" id="PTHR11315">
    <property type="entry name" value="PROTEASE FAMILY C26 GAMMA-GLUTAMYL HYDROLASE"/>
    <property type="match status" value="1"/>
</dbReference>
<keyword evidence="6 8" id="KW-0378">Hydrolase</keyword>
<gene>
    <name evidence="10" type="ORF">TSIB3V08_LOCUS7234</name>
</gene>